<feature type="compositionally biased region" description="Polar residues" evidence="1">
    <location>
        <begin position="457"/>
        <end position="479"/>
    </location>
</feature>
<protein>
    <submittedName>
        <fullName evidence="3">Uncharacterized protein</fullName>
    </submittedName>
</protein>
<feature type="transmembrane region" description="Helical" evidence="2">
    <location>
        <begin position="170"/>
        <end position="190"/>
    </location>
</feature>
<feature type="transmembrane region" description="Helical" evidence="2">
    <location>
        <begin position="253"/>
        <end position="273"/>
    </location>
</feature>
<feature type="transmembrane region" description="Helical" evidence="2">
    <location>
        <begin position="78"/>
        <end position="97"/>
    </location>
</feature>
<dbReference type="EMBL" id="CAUYUJ010003980">
    <property type="protein sequence ID" value="CAK0807673.1"/>
    <property type="molecule type" value="Genomic_DNA"/>
</dbReference>
<keyword evidence="2" id="KW-1133">Transmembrane helix</keyword>
<comment type="caution">
    <text evidence="3">The sequence shown here is derived from an EMBL/GenBank/DDBJ whole genome shotgun (WGS) entry which is preliminary data.</text>
</comment>
<reference evidence="3" key="1">
    <citation type="submission" date="2023-10" db="EMBL/GenBank/DDBJ databases">
        <authorList>
            <person name="Chen Y."/>
            <person name="Shah S."/>
            <person name="Dougan E. K."/>
            <person name="Thang M."/>
            <person name="Chan C."/>
        </authorList>
    </citation>
    <scope>NUCLEOTIDE SEQUENCE [LARGE SCALE GENOMIC DNA]</scope>
</reference>
<feature type="compositionally biased region" description="Polar residues" evidence="1">
    <location>
        <begin position="626"/>
        <end position="636"/>
    </location>
</feature>
<keyword evidence="4" id="KW-1185">Reference proteome</keyword>
<evidence type="ECO:0000313" key="4">
    <source>
        <dbReference type="Proteomes" id="UP001189429"/>
    </source>
</evidence>
<sequence>MPNRRTQSTVEHPVLARIWRLQRLRRRPRGLLYAAEAALAWLRELLRPTGMSYVLSVVSLLVQNVCLDVFLARFVSQAVWFILVVEIPLVIHVAWFWRPESAHRAAPVQWLVYSWIHAAKVVVLFCRVMPRLPTTITQDVDSEAMFGTASEDATLTILGYGFSLNVVADIFSAPILATLLLITPVFYALLMFRTSKAIFGSFSKRITVCRIMHFDMLWHVVIDMVDQVNIFYLSRASEWGGSKALERDSQIVTIQNAAVFLLFLSFVLQAQALPGVFMDQWYIPEPPPLPAELLEELNGQELTGGIRSHSSQSLGGRSSLLPSTKFMGSSARLSTSSFPRSSEGRTSLAAPPSWLSEATSSLRRPPAVASLAIPAVPESYLAQAQGDIEEPPEDPEVEQVRPSLQPPLPGLQRRALQPQRSVSTLSAVGEDAEPVARAATCDSGRAPTANSIGHRALSQQDPSLPRATTTPQDSRTPTPITDYRRSLSMAAHGEAFLKREKERRDRLQDIINQIHRHSVVVARKRSAVGSIFFIDIPFLALRLSMAFMMGSTYFPGFGIKNAICIVLNAMQWGVVSLSNRESAQTIQRDLATYLAKFHGGPEAGVGDDSPKSDNLLSPTRSDKDQSAPSTPQQSPMSPRHASPLAASAQRRGLAAGDVSATAASRRRAKEKWKRDFLVAQKKVRQETERTTSVCTHFWSLFFAFGVGLLLSKGEGFITRIWSLVQDIDVG</sequence>
<feature type="region of interest" description="Disordered" evidence="1">
    <location>
        <begin position="388"/>
        <end position="480"/>
    </location>
</feature>
<name>A0ABN9QRI2_9DINO</name>
<accession>A0ABN9QRI2</accession>
<keyword evidence="2" id="KW-0472">Membrane</keyword>
<evidence type="ECO:0000313" key="3">
    <source>
        <dbReference type="EMBL" id="CAK0807673.1"/>
    </source>
</evidence>
<proteinExistence type="predicted"/>
<feature type="region of interest" description="Disordered" evidence="1">
    <location>
        <begin position="332"/>
        <end position="352"/>
    </location>
</feature>
<dbReference type="Proteomes" id="UP001189429">
    <property type="component" value="Unassembled WGS sequence"/>
</dbReference>
<organism evidence="3 4">
    <name type="scientific">Prorocentrum cordatum</name>
    <dbReference type="NCBI Taxonomy" id="2364126"/>
    <lineage>
        <taxon>Eukaryota</taxon>
        <taxon>Sar</taxon>
        <taxon>Alveolata</taxon>
        <taxon>Dinophyceae</taxon>
        <taxon>Prorocentrales</taxon>
        <taxon>Prorocentraceae</taxon>
        <taxon>Prorocentrum</taxon>
    </lineage>
</organism>
<evidence type="ECO:0000256" key="2">
    <source>
        <dbReference type="SAM" id="Phobius"/>
    </source>
</evidence>
<feature type="compositionally biased region" description="Acidic residues" evidence="1">
    <location>
        <begin position="388"/>
        <end position="397"/>
    </location>
</feature>
<feature type="transmembrane region" description="Helical" evidence="2">
    <location>
        <begin position="52"/>
        <end position="71"/>
    </location>
</feature>
<evidence type="ECO:0000256" key="1">
    <source>
        <dbReference type="SAM" id="MobiDB-lite"/>
    </source>
</evidence>
<keyword evidence="2" id="KW-0812">Transmembrane</keyword>
<feature type="region of interest" description="Disordered" evidence="1">
    <location>
        <begin position="601"/>
        <end position="666"/>
    </location>
</feature>
<gene>
    <name evidence="3" type="ORF">PCOR1329_LOCUS13474</name>
</gene>